<proteinExistence type="inferred from homology"/>
<evidence type="ECO:0000256" key="5">
    <source>
        <dbReference type="ARBA" id="ARBA00022827"/>
    </source>
</evidence>
<dbReference type="GO" id="GO:0071949">
    <property type="term" value="F:FAD binding"/>
    <property type="evidence" value="ECO:0007669"/>
    <property type="project" value="InterPro"/>
</dbReference>
<dbReference type="InterPro" id="IPR002938">
    <property type="entry name" value="FAD-bd"/>
</dbReference>
<accession>A0A8I1GAK6</accession>
<keyword evidence="5" id="KW-0274">FAD</keyword>
<dbReference type="Proteomes" id="UP000655994">
    <property type="component" value="Unassembled WGS sequence"/>
</dbReference>
<comment type="caution">
    <text evidence="10">The sequence shown here is derived from an EMBL/GenBank/DDBJ whole genome shotgun (WGS) entry which is preliminary data.</text>
</comment>
<evidence type="ECO:0000256" key="3">
    <source>
        <dbReference type="ARBA" id="ARBA00005349"/>
    </source>
</evidence>
<dbReference type="EMBL" id="JAEMOS010000020">
    <property type="protein sequence ID" value="MBJ7266808.1"/>
    <property type="molecule type" value="Genomic_DNA"/>
</dbReference>
<dbReference type="GO" id="GO:0006744">
    <property type="term" value="P:ubiquinone biosynthetic process"/>
    <property type="evidence" value="ECO:0007669"/>
    <property type="project" value="UniProtKB-UniPathway"/>
</dbReference>
<comment type="similarity">
    <text evidence="3">Belongs to the UbiH/COQ6 family.</text>
</comment>
<dbReference type="Proteomes" id="UP000621390">
    <property type="component" value="Unassembled WGS sequence"/>
</dbReference>
<dbReference type="InterPro" id="IPR010971">
    <property type="entry name" value="UbiH/COQ6"/>
</dbReference>
<dbReference type="InterPro" id="IPR051205">
    <property type="entry name" value="UbiH/COQ6_monooxygenase"/>
</dbReference>
<dbReference type="InterPro" id="IPR036188">
    <property type="entry name" value="FAD/NAD-bd_sf"/>
</dbReference>
<keyword evidence="7" id="KW-0503">Monooxygenase</keyword>
<dbReference type="UniPathway" id="UPA00232"/>
<evidence type="ECO:0000313" key="12">
    <source>
        <dbReference type="Proteomes" id="UP000655994"/>
    </source>
</evidence>
<evidence type="ECO:0000256" key="2">
    <source>
        <dbReference type="ARBA" id="ARBA00004749"/>
    </source>
</evidence>
<comment type="pathway">
    <text evidence="2">Cofactor biosynthesis; ubiquinone biosynthesis.</text>
</comment>
<dbReference type="PROSITE" id="PS01304">
    <property type="entry name" value="UBIH"/>
    <property type="match status" value="1"/>
</dbReference>
<keyword evidence="6" id="KW-0560">Oxidoreductase</keyword>
<evidence type="ECO:0000313" key="11">
    <source>
        <dbReference type="Proteomes" id="UP000621390"/>
    </source>
</evidence>
<dbReference type="Pfam" id="PF01494">
    <property type="entry name" value="FAD_binding_3"/>
    <property type="match status" value="1"/>
</dbReference>
<evidence type="ECO:0000256" key="4">
    <source>
        <dbReference type="ARBA" id="ARBA00022630"/>
    </source>
</evidence>
<evidence type="ECO:0000313" key="10">
    <source>
        <dbReference type="EMBL" id="MBJ7314921.1"/>
    </source>
</evidence>
<name>A0A8I1GAK6_9GAMM</name>
<dbReference type="NCBIfam" id="TIGR01988">
    <property type="entry name" value="Ubi-OHases"/>
    <property type="match status" value="1"/>
</dbReference>
<evidence type="ECO:0000256" key="6">
    <source>
        <dbReference type="ARBA" id="ARBA00023002"/>
    </source>
</evidence>
<sequence>MTMKRKKLDVVIVGGGMIGLSLAIRLAQQNRRVMVLERHSQPELSEELALRVSALNDRSRSVLKDCGAWPLVEEHRSGPYTSMQVWDKDSPAHIEFSAKEINAADLGAIVENNVVEHFLWQRAEQAGVEILQTQQWTMAHTGDESHPAEIDVGEWLLSADLIIGADGGRSKVRQYAELPISFWDYGQQGIVANIRTEQPHNGVARQVFLPTGPLALLPTPDSHTVSIVWSADEDLARNLLNEPSERFAKQVETESGRVLGGCECVSDIKAFPLKMQYARQWYQHRIVLAGDAAHTIHPLAGQGANLGFGDVKALTEKLEGVDLSSLAQLHRSLSAYQRERKADTQLMIAAMETFKRGFGTANPVVKGLRALAFALPNKLTFLKRKLAEIALGTDPQS</sequence>
<evidence type="ECO:0000313" key="9">
    <source>
        <dbReference type="EMBL" id="MBJ7266808.1"/>
    </source>
</evidence>
<evidence type="ECO:0000259" key="8">
    <source>
        <dbReference type="Pfam" id="PF01494"/>
    </source>
</evidence>
<dbReference type="AlphaFoldDB" id="A0A8I1GAK6"/>
<dbReference type="PANTHER" id="PTHR43876">
    <property type="entry name" value="UBIQUINONE BIOSYNTHESIS MONOOXYGENASE COQ6, MITOCHONDRIAL"/>
    <property type="match status" value="1"/>
</dbReference>
<gene>
    <name evidence="9" type="ORF">JHC10_07590</name>
    <name evidence="10" type="ORF">JHC11_02725</name>
</gene>
<dbReference type="InterPro" id="IPR018168">
    <property type="entry name" value="Ubi_Hdrlase_CS"/>
</dbReference>
<keyword evidence="12" id="KW-1185">Reference proteome</keyword>
<dbReference type="PANTHER" id="PTHR43876:SF7">
    <property type="entry name" value="UBIQUINONE BIOSYNTHESIS MONOOXYGENASE COQ6, MITOCHONDRIAL"/>
    <property type="match status" value="1"/>
</dbReference>
<feature type="domain" description="FAD-binding" evidence="8">
    <location>
        <begin position="8"/>
        <end position="345"/>
    </location>
</feature>
<comment type="cofactor">
    <cofactor evidence="1">
        <name>FAD</name>
        <dbReference type="ChEBI" id="CHEBI:57692"/>
    </cofactor>
</comment>
<protein>
    <submittedName>
        <fullName evidence="10">FAD-dependent oxidoreductase</fullName>
    </submittedName>
</protein>
<keyword evidence="4" id="KW-0285">Flavoprotein</keyword>
<organism evidence="10 11">
    <name type="scientific">Idiomarina abyssalis</name>
    <dbReference type="NCBI Taxonomy" id="86102"/>
    <lineage>
        <taxon>Bacteria</taxon>
        <taxon>Pseudomonadati</taxon>
        <taxon>Pseudomonadota</taxon>
        <taxon>Gammaproteobacteria</taxon>
        <taxon>Alteromonadales</taxon>
        <taxon>Idiomarinaceae</taxon>
        <taxon>Idiomarina</taxon>
    </lineage>
</organism>
<reference evidence="10 12" key="1">
    <citation type="submission" date="2020-09" db="EMBL/GenBank/DDBJ databases">
        <title>Draft Genomes of Bacterial Isolates from North Pond Shallow Sediments.</title>
        <authorList>
            <person name="Kiel Reese B."/>
            <person name="Mullis M."/>
            <person name="Weisend R.E."/>
        </authorList>
    </citation>
    <scope>NUCLEOTIDE SEQUENCE</scope>
    <source>
        <strain evidence="10">KJE-2</strain>
        <strain evidence="9 12">KJE-3</strain>
    </source>
</reference>
<dbReference type="RefSeq" id="WP_199494380.1">
    <property type="nucleotide sequence ID" value="NZ_JAEMOO010000021.1"/>
</dbReference>
<dbReference type="GO" id="GO:0019168">
    <property type="term" value="F:2-polyprenylphenol 6-hydroxylase activity"/>
    <property type="evidence" value="ECO:0007669"/>
    <property type="project" value="TreeGrafter"/>
</dbReference>
<dbReference type="EMBL" id="JAEMOP010000002">
    <property type="protein sequence ID" value="MBJ7314921.1"/>
    <property type="molecule type" value="Genomic_DNA"/>
</dbReference>
<dbReference type="PRINTS" id="PR00420">
    <property type="entry name" value="RNGMNOXGNASE"/>
</dbReference>
<dbReference type="SUPFAM" id="SSF51905">
    <property type="entry name" value="FAD/NAD(P)-binding domain"/>
    <property type="match status" value="1"/>
</dbReference>
<dbReference type="Gene3D" id="3.50.50.60">
    <property type="entry name" value="FAD/NAD(P)-binding domain"/>
    <property type="match status" value="2"/>
</dbReference>
<evidence type="ECO:0000256" key="1">
    <source>
        <dbReference type="ARBA" id="ARBA00001974"/>
    </source>
</evidence>
<evidence type="ECO:0000256" key="7">
    <source>
        <dbReference type="ARBA" id="ARBA00023033"/>
    </source>
</evidence>